<comment type="caution">
    <text evidence="2">The sequence shown here is derived from an EMBL/GenBank/DDBJ whole genome shotgun (WGS) entry which is preliminary data.</text>
</comment>
<accession>A0A8H5BCW6</accession>
<protein>
    <submittedName>
        <fullName evidence="2">Uncharacterized protein</fullName>
    </submittedName>
</protein>
<feature type="compositionally biased region" description="Polar residues" evidence="1">
    <location>
        <begin position="12"/>
        <end position="23"/>
    </location>
</feature>
<evidence type="ECO:0000256" key="1">
    <source>
        <dbReference type="SAM" id="MobiDB-lite"/>
    </source>
</evidence>
<name>A0A8H5BCW6_9AGAR</name>
<feature type="compositionally biased region" description="Basic and acidic residues" evidence="1">
    <location>
        <begin position="73"/>
        <end position="83"/>
    </location>
</feature>
<dbReference type="Proteomes" id="UP000567179">
    <property type="component" value="Unassembled WGS sequence"/>
</dbReference>
<keyword evidence="3" id="KW-1185">Reference proteome</keyword>
<feature type="region of interest" description="Disordered" evidence="1">
    <location>
        <begin position="54"/>
        <end position="107"/>
    </location>
</feature>
<evidence type="ECO:0000313" key="3">
    <source>
        <dbReference type="Proteomes" id="UP000567179"/>
    </source>
</evidence>
<feature type="region of interest" description="Disordered" evidence="1">
    <location>
        <begin position="1"/>
        <end position="42"/>
    </location>
</feature>
<evidence type="ECO:0000313" key="2">
    <source>
        <dbReference type="EMBL" id="KAF5320841.1"/>
    </source>
</evidence>
<gene>
    <name evidence="2" type="ORF">D9619_000264</name>
</gene>
<feature type="compositionally biased region" description="Acidic residues" evidence="1">
    <location>
        <begin position="92"/>
        <end position="101"/>
    </location>
</feature>
<feature type="compositionally biased region" description="Polar residues" evidence="1">
    <location>
        <begin position="33"/>
        <end position="42"/>
    </location>
</feature>
<dbReference type="AlphaFoldDB" id="A0A8H5BCW6"/>
<sequence length="438" mass="47520">MSAAKRLANLKISKTATGETMDTTLDLGAGPSGSISAGQSDASAFSLSTLSSNVPTVATDPLAPTQHASSSKRPAEDIEDPRSSKRQTPGIDSDDADDSEPDGERVDFVPTPREMALEVQGILATEYFRLVGPATKVIWDGIADPKFLVHIPNDRYNSNPVYTLNLVKAALKIVLGHDAFDVLPPVPQHDCDAANALYVPCLVTDVSTRDCDAVLQHESFLLCTPEANFVPLSYDFLPTDHIGLLGGCGLTNTNEQLAILKTQICDLLRKETSTPNRFIGANFDNIPPEHNTKAARVAFIAASVRIEPLRILRREKPSNKLTAHWVFNLFIHPPTIVPHKHPKWIASLTRNSYITPWGRVVTLESYFCTHCSSRTHPSGMCPYPNRITGFEDTTFVNHPSPGGGPGPSASSHRGPSRRGPKGPTRGKGVDRKGKGRQL</sequence>
<feature type="region of interest" description="Disordered" evidence="1">
    <location>
        <begin position="392"/>
        <end position="438"/>
    </location>
</feature>
<dbReference type="EMBL" id="JAACJJ010000028">
    <property type="protein sequence ID" value="KAF5320841.1"/>
    <property type="molecule type" value="Genomic_DNA"/>
</dbReference>
<proteinExistence type="predicted"/>
<reference evidence="2 3" key="1">
    <citation type="journal article" date="2020" name="ISME J.">
        <title>Uncovering the hidden diversity of litter-decomposition mechanisms in mushroom-forming fungi.</title>
        <authorList>
            <person name="Floudas D."/>
            <person name="Bentzer J."/>
            <person name="Ahren D."/>
            <person name="Johansson T."/>
            <person name="Persson P."/>
            <person name="Tunlid A."/>
        </authorList>
    </citation>
    <scope>NUCLEOTIDE SEQUENCE [LARGE SCALE GENOMIC DNA]</scope>
    <source>
        <strain evidence="2 3">CBS 101986</strain>
    </source>
</reference>
<organism evidence="2 3">
    <name type="scientific">Psilocybe cf. subviscida</name>
    <dbReference type="NCBI Taxonomy" id="2480587"/>
    <lineage>
        <taxon>Eukaryota</taxon>
        <taxon>Fungi</taxon>
        <taxon>Dikarya</taxon>
        <taxon>Basidiomycota</taxon>
        <taxon>Agaricomycotina</taxon>
        <taxon>Agaricomycetes</taxon>
        <taxon>Agaricomycetidae</taxon>
        <taxon>Agaricales</taxon>
        <taxon>Agaricineae</taxon>
        <taxon>Strophariaceae</taxon>
        <taxon>Psilocybe</taxon>
    </lineage>
</organism>